<accession>A0A498K595</accession>
<dbReference type="AlphaFoldDB" id="A0A498K595"/>
<evidence type="ECO:0000313" key="1">
    <source>
        <dbReference type="EMBL" id="RXI01155.1"/>
    </source>
</evidence>
<proteinExistence type="predicted"/>
<evidence type="ECO:0000313" key="2">
    <source>
        <dbReference type="Proteomes" id="UP000290289"/>
    </source>
</evidence>
<name>A0A498K595_MALDO</name>
<reference evidence="1 2" key="1">
    <citation type="submission" date="2018-10" db="EMBL/GenBank/DDBJ databases">
        <title>A high-quality apple genome assembly.</title>
        <authorList>
            <person name="Hu J."/>
        </authorList>
    </citation>
    <scope>NUCLEOTIDE SEQUENCE [LARGE SCALE GENOMIC DNA]</scope>
    <source>
        <strain evidence="2">cv. HFTH1</strain>
        <tissue evidence="1">Young leaf</tissue>
    </source>
</reference>
<dbReference type="EMBL" id="RDQH01000330">
    <property type="protein sequence ID" value="RXI01155.1"/>
    <property type="molecule type" value="Genomic_DNA"/>
</dbReference>
<dbReference type="Proteomes" id="UP000290289">
    <property type="component" value="Chromosome 4"/>
</dbReference>
<keyword evidence="2" id="KW-1185">Reference proteome</keyword>
<sequence>MQNSVLIWKMKLEIITQMAEKKKFECEVSLTGKWLLKQGCLAVEEIHGFWNMGCFESVVSLPLQCSSKGSCDAESEASNFFVIELDSPRVSPPP</sequence>
<organism evidence="1 2">
    <name type="scientific">Malus domestica</name>
    <name type="common">Apple</name>
    <name type="synonym">Pyrus malus</name>
    <dbReference type="NCBI Taxonomy" id="3750"/>
    <lineage>
        <taxon>Eukaryota</taxon>
        <taxon>Viridiplantae</taxon>
        <taxon>Streptophyta</taxon>
        <taxon>Embryophyta</taxon>
        <taxon>Tracheophyta</taxon>
        <taxon>Spermatophyta</taxon>
        <taxon>Magnoliopsida</taxon>
        <taxon>eudicotyledons</taxon>
        <taxon>Gunneridae</taxon>
        <taxon>Pentapetalae</taxon>
        <taxon>rosids</taxon>
        <taxon>fabids</taxon>
        <taxon>Rosales</taxon>
        <taxon>Rosaceae</taxon>
        <taxon>Amygdaloideae</taxon>
        <taxon>Maleae</taxon>
        <taxon>Malus</taxon>
    </lineage>
</organism>
<protein>
    <submittedName>
        <fullName evidence="1">Uncharacterized protein</fullName>
    </submittedName>
</protein>
<comment type="caution">
    <text evidence="1">The sequence shown here is derived from an EMBL/GenBank/DDBJ whole genome shotgun (WGS) entry which is preliminary data.</text>
</comment>
<gene>
    <name evidence="1" type="ORF">DVH24_001389</name>
</gene>